<keyword evidence="2" id="KW-0012">Acyltransferase</keyword>
<dbReference type="PROSITE" id="PS51186">
    <property type="entry name" value="GNAT"/>
    <property type="match status" value="1"/>
</dbReference>
<evidence type="ECO:0000256" key="2">
    <source>
        <dbReference type="ARBA" id="ARBA00023315"/>
    </source>
</evidence>
<organism evidence="4 5">
    <name type="scientific">Reinekea forsetii</name>
    <dbReference type="NCBI Taxonomy" id="1336806"/>
    <lineage>
        <taxon>Bacteria</taxon>
        <taxon>Pseudomonadati</taxon>
        <taxon>Pseudomonadota</taxon>
        <taxon>Gammaproteobacteria</taxon>
        <taxon>Oceanospirillales</taxon>
        <taxon>Saccharospirillaceae</taxon>
        <taxon>Reinekea</taxon>
    </lineage>
</organism>
<dbReference type="PANTHER" id="PTHR10908:SF0">
    <property type="entry name" value="SEROTONIN N-ACETYLTRANSFERASE"/>
    <property type="match status" value="1"/>
</dbReference>
<dbReference type="InterPro" id="IPR016181">
    <property type="entry name" value="Acyl_CoA_acyltransferase"/>
</dbReference>
<keyword evidence="1 4" id="KW-0808">Transferase</keyword>
<sequence>MTMMSDLRLRNVTERDLERCFAIEQIAYAGDEAASKEKILKRIRQYPEGFIVLENDHEVIGFINCGATDRVEMADDEFKSLVGHDPKGKKIVIMSVVVHPDYQQQGMAGRLLVHFIDAMRTLGKTDLYLMCQTELIDLYARYGFVYLTESASDHGGLSWHEMRLTLLP</sequence>
<dbReference type="OrthoDB" id="9800962at2"/>
<protein>
    <submittedName>
        <fullName evidence="4">N-acetyltransferase, GNAT family</fullName>
    </submittedName>
</protein>
<keyword evidence="5" id="KW-1185">Reference proteome</keyword>
<accession>A0A2K8KQZ1</accession>
<dbReference type="Proteomes" id="UP000229757">
    <property type="component" value="Chromosome"/>
</dbReference>
<dbReference type="Pfam" id="PF00583">
    <property type="entry name" value="Acetyltransf_1"/>
    <property type="match status" value="1"/>
</dbReference>
<feature type="domain" description="N-acetyltransferase" evidence="3">
    <location>
        <begin position="7"/>
        <end position="167"/>
    </location>
</feature>
<dbReference type="InterPro" id="IPR051635">
    <property type="entry name" value="SNAT-like"/>
</dbReference>
<dbReference type="AlphaFoldDB" id="A0A2K8KQZ1"/>
<evidence type="ECO:0000313" key="4">
    <source>
        <dbReference type="EMBL" id="ATX75724.1"/>
    </source>
</evidence>
<proteinExistence type="predicted"/>
<dbReference type="GO" id="GO:0008080">
    <property type="term" value="F:N-acetyltransferase activity"/>
    <property type="evidence" value="ECO:0007669"/>
    <property type="project" value="UniProtKB-ARBA"/>
</dbReference>
<dbReference type="SUPFAM" id="SSF55729">
    <property type="entry name" value="Acyl-CoA N-acyltransferases (Nat)"/>
    <property type="match status" value="1"/>
</dbReference>
<dbReference type="Gene3D" id="3.40.630.30">
    <property type="match status" value="1"/>
</dbReference>
<dbReference type="PANTHER" id="PTHR10908">
    <property type="entry name" value="SEROTONIN N-ACETYLTRANSFERASE"/>
    <property type="match status" value="1"/>
</dbReference>
<dbReference type="EMBL" id="CP011797">
    <property type="protein sequence ID" value="ATX75724.1"/>
    <property type="molecule type" value="Genomic_DNA"/>
</dbReference>
<reference evidence="4 5" key="1">
    <citation type="journal article" date="2017" name="Environ. Microbiol.">
        <title>Genomic and physiological analyses of 'Reinekea forsetii' reveal a versatile opportunistic lifestyle during spring algae blooms.</title>
        <authorList>
            <person name="Avci B."/>
            <person name="Hahnke R.L."/>
            <person name="Chafee M."/>
            <person name="Fischer T."/>
            <person name="Gruber-Vodicka H."/>
            <person name="Tegetmeyer H.E."/>
            <person name="Harder J."/>
            <person name="Fuchs B.M."/>
            <person name="Amann R.I."/>
            <person name="Teeling H."/>
        </authorList>
    </citation>
    <scope>NUCLEOTIDE SEQUENCE [LARGE SCALE GENOMIC DNA]</scope>
    <source>
        <strain evidence="4 5">Hel1_31_D35</strain>
    </source>
</reference>
<name>A0A2K8KQZ1_9GAMM</name>
<evidence type="ECO:0000259" key="3">
    <source>
        <dbReference type="PROSITE" id="PS51186"/>
    </source>
</evidence>
<gene>
    <name evidence="4" type="ORF">REIFOR_00555</name>
</gene>
<dbReference type="CDD" id="cd04301">
    <property type="entry name" value="NAT_SF"/>
    <property type="match status" value="1"/>
</dbReference>
<evidence type="ECO:0000256" key="1">
    <source>
        <dbReference type="ARBA" id="ARBA00022679"/>
    </source>
</evidence>
<evidence type="ECO:0000313" key="5">
    <source>
        <dbReference type="Proteomes" id="UP000229757"/>
    </source>
</evidence>
<dbReference type="KEGG" id="rfo:REIFOR_00555"/>
<dbReference type="InterPro" id="IPR000182">
    <property type="entry name" value="GNAT_dom"/>
</dbReference>